<evidence type="ECO:0000313" key="3">
    <source>
        <dbReference type="EMBL" id="KAK9157696.1"/>
    </source>
</evidence>
<keyword evidence="2" id="KW-1133">Transmembrane helix</keyword>
<dbReference type="Proteomes" id="UP001419268">
    <property type="component" value="Unassembled WGS sequence"/>
</dbReference>
<organism evidence="3 4">
    <name type="scientific">Stephania cephalantha</name>
    <dbReference type="NCBI Taxonomy" id="152367"/>
    <lineage>
        <taxon>Eukaryota</taxon>
        <taxon>Viridiplantae</taxon>
        <taxon>Streptophyta</taxon>
        <taxon>Embryophyta</taxon>
        <taxon>Tracheophyta</taxon>
        <taxon>Spermatophyta</taxon>
        <taxon>Magnoliopsida</taxon>
        <taxon>Ranunculales</taxon>
        <taxon>Menispermaceae</taxon>
        <taxon>Menispermoideae</taxon>
        <taxon>Cissampelideae</taxon>
        <taxon>Stephania</taxon>
    </lineage>
</organism>
<protein>
    <submittedName>
        <fullName evidence="3">Uncharacterized protein</fullName>
    </submittedName>
</protein>
<feature type="region of interest" description="Disordered" evidence="1">
    <location>
        <begin position="112"/>
        <end position="135"/>
    </location>
</feature>
<evidence type="ECO:0000313" key="4">
    <source>
        <dbReference type="Proteomes" id="UP001419268"/>
    </source>
</evidence>
<feature type="transmembrane region" description="Helical" evidence="2">
    <location>
        <begin position="188"/>
        <end position="211"/>
    </location>
</feature>
<accession>A0AAP0KS99</accession>
<reference evidence="3 4" key="1">
    <citation type="submission" date="2024-01" db="EMBL/GenBank/DDBJ databases">
        <title>Genome assemblies of Stephania.</title>
        <authorList>
            <person name="Yang L."/>
        </authorList>
    </citation>
    <scope>NUCLEOTIDE SEQUENCE [LARGE SCALE GENOMIC DNA]</scope>
    <source>
        <strain evidence="3">JXDWG</strain>
        <tissue evidence="3">Leaf</tissue>
    </source>
</reference>
<gene>
    <name evidence="3" type="ORF">Scep_004270</name>
</gene>
<sequence>MELSSATRLRSALVKHEIDEPRVTTTTAAAPKPLPAVTAAGVVLPPEPPPLLIPPELLVLAASPPAASRCWSATAPAAAAARPRAVVRRCWSYRREPESPLPCAIVAAAASSAGRHPHQPSTTSRGLTGVGPPSSLEPRCSSLRVDHHCDGFVVAAARRAAGTLVRELPSTPVSSPLHRQLSSDLLSLLRSLALSLFALSLFSLFPSLSLFSPSYPNLFVSS</sequence>
<keyword evidence="4" id="KW-1185">Reference proteome</keyword>
<comment type="caution">
    <text evidence="3">The sequence shown here is derived from an EMBL/GenBank/DDBJ whole genome shotgun (WGS) entry which is preliminary data.</text>
</comment>
<proteinExistence type="predicted"/>
<evidence type="ECO:0000256" key="2">
    <source>
        <dbReference type="SAM" id="Phobius"/>
    </source>
</evidence>
<dbReference type="AlphaFoldDB" id="A0AAP0KS99"/>
<keyword evidence="2" id="KW-0812">Transmembrane</keyword>
<keyword evidence="2" id="KW-0472">Membrane</keyword>
<name>A0AAP0KS99_9MAGN</name>
<evidence type="ECO:0000256" key="1">
    <source>
        <dbReference type="SAM" id="MobiDB-lite"/>
    </source>
</evidence>
<dbReference type="EMBL" id="JBBNAG010000002">
    <property type="protein sequence ID" value="KAK9157696.1"/>
    <property type="molecule type" value="Genomic_DNA"/>
</dbReference>